<dbReference type="EMBL" id="JANBQF010000048">
    <property type="protein sequence ID" value="KAJ2006776.1"/>
    <property type="molecule type" value="Genomic_DNA"/>
</dbReference>
<dbReference type="Gene3D" id="3.40.50.2300">
    <property type="match status" value="1"/>
</dbReference>
<dbReference type="Pfam" id="PF16486">
    <property type="entry name" value="ArgoN"/>
    <property type="match status" value="1"/>
</dbReference>
<dbReference type="OrthoDB" id="10252740at2759"/>
<dbReference type="Proteomes" id="UP001150907">
    <property type="component" value="Unassembled WGS sequence"/>
</dbReference>
<evidence type="ECO:0000259" key="2">
    <source>
        <dbReference type="PROSITE" id="PS50822"/>
    </source>
</evidence>
<dbReference type="GO" id="GO:0003676">
    <property type="term" value="F:nucleic acid binding"/>
    <property type="evidence" value="ECO:0007669"/>
    <property type="project" value="InterPro"/>
</dbReference>
<dbReference type="InterPro" id="IPR032474">
    <property type="entry name" value="Argonaute_N"/>
</dbReference>
<dbReference type="SUPFAM" id="SSF53098">
    <property type="entry name" value="Ribonuclease H-like"/>
    <property type="match status" value="1"/>
</dbReference>
<dbReference type="Pfam" id="PF02171">
    <property type="entry name" value="Piwi"/>
    <property type="match status" value="1"/>
</dbReference>
<protein>
    <recommendedName>
        <fullName evidence="2">Piwi domain-containing protein</fullName>
    </recommendedName>
</protein>
<dbReference type="InterPro" id="IPR036397">
    <property type="entry name" value="RNaseH_sf"/>
</dbReference>
<dbReference type="Pfam" id="PF16487">
    <property type="entry name" value="ArgoMid"/>
    <property type="match status" value="1"/>
</dbReference>
<evidence type="ECO:0000313" key="3">
    <source>
        <dbReference type="EMBL" id="KAJ2006776.1"/>
    </source>
</evidence>
<name>A0A9W8EH59_9FUNG</name>
<feature type="domain" description="Piwi" evidence="2">
    <location>
        <begin position="486"/>
        <end position="772"/>
    </location>
</feature>
<reference evidence="3" key="1">
    <citation type="submission" date="2022-07" db="EMBL/GenBank/DDBJ databases">
        <title>Phylogenomic reconstructions and comparative analyses of Kickxellomycotina fungi.</title>
        <authorList>
            <person name="Reynolds N.K."/>
            <person name="Stajich J.E."/>
            <person name="Barry K."/>
            <person name="Grigoriev I.V."/>
            <person name="Crous P."/>
            <person name="Smith M.E."/>
        </authorList>
    </citation>
    <scope>NUCLEOTIDE SEQUENCE</scope>
    <source>
        <strain evidence="3">IMI 214461</strain>
    </source>
</reference>
<gene>
    <name evidence="3" type="ORF">H4R26_001190</name>
</gene>
<comment type="caution">
    <text evidence="3">The sequence shown here is derived from an EMBL/GenBank/DDBJ whole genome shotgun (WGS) entry which is preliminary data.</text>
</comment>
<sequence>MEAAPFDKELSKYPRHPTGADVESSKTEVGTNFSRVSISAKHLYVYQVAICNLDAGTLDKVHEPLVRREVFDKAQQGNKGLKGKYVYFDGREYAYTQKSLHKHWASDRDELRVAVDHSASSGTEAGALSCRFEVVLRALRRYDVKEVQRYCDGDSAVPESYMQGFLYAVDDIVRSITRTQFQAVRGGRHLSDYEAIGTAWGFDIWWEYRLTMRAGQGGLLANISARAVPVISAGDVGELARLFFANKLARLAARGQGDGALEQRDWLCFEPVVRGLHVTDAGGAAVALAGLDMASTGAGEPCAVAAGGTRRLLRLAECRLDPSSRQVQAVLAPWQREDFNRTSAVGPAHRQRLLQHGIARAGGSSDLQRGFGITLGAALERVAASVAATPAITLQGGAAAAVGRGGEWEARGVAGAARLRAWAVVAFGGAHVLPLAEVQAFARALAKACSDVGMDVQQAAPRITHASAWNDMARVLRDAAGSEAQVVVCVLPSGAAALYGEIKRVALTVVGVHTQCVVAARVRGHAPRVLASVARKLNTKLGGYTAQVATRLDSSEPTMVLAADVNHTTEAGGMSVAAVVASVDAHARRFAGSVLQHPHRMELIENLDVAVRQALRLFFRGSGGLKPARIVYLRDGVSDSQMQAVKRLELAAIYAACRLVDPAYRPRVTLVLVRKRHHARFYPEGAEENGNCAPGTCVAHRVVSPAIFSFFLAAHRSPFGVTRPPYYLVLHDDCGFDLAAIRSLVFGLSFTYPILTRAVTMPAPLYYAHRLSGKGRLQLSQPFHRLPYFARNRDAQQTAEQRPHLVPVHAALRDSMYFM</sequence>
<dbReference type="SMART" id="SM00950">
    <property type="entry name" value="Piwi"/>
    <property type="match status" value="1"/>
</dbReference>
<dbReference type="InterPro" id="IPR003165">
    <property type="entry name" value="Piwi"/>
</dbReference>
<keyword evidence="4" id="KW-1185">Reference proteome</keyword>
<feature type="compositionally biased region" description="Basic and acidic residues" evidence="1">
    <location>
        <begin position="1"/>
        <end position="12"/>
    </location>
</feature>
<dbReference type="PROSITE" id="PS50822">
    <property type="entry name" value="PIWI"/>
    <property type="match status" value="1"/>
</dbReference>
<organism evidence="3 4">
    <name type="scientific">Coemansia thaxteri</name>
    <dbReference type="NCBI Taxonomy" id="2663907"/>
    <lineage>
        <taxon>Eukaryota</taxon>
        <taxon>Fungi</taxon>
        <taxon>Fungi incertae sedis</taxon>
        <taxon>Zoopagomycota</taxon>
        <taxon>Kickxellomycotina</taxon>
        <taxon>Kickxellomycetes</taxon>
        <taxon>Kickxellales</taxon>
        <taxon>Kickxellaceae</taxon>
        <taxon>Coemansia</taxon>
    </lineage>
</organism>
<dbReference type="PANTHER" id="PTHR22891">
    <property type="entry name" value="EUKARYOTIC TRANSLATION INITIATION FACTOR 2C"/>
    <property type="match status" value="1"/>
</dbReference>
<dbReference type="InterPro" id="IPR032473">
    <property type="entry name" value="Argonaute_Mid_dom"/>
</dbReference>
<feature type="region of interest" description="Disordered" evidence="1">
    <location>
        <begin position="1"/>
        <end position="26"/>
    </location>
</feature>
<dbReference type="Gene3D" id="3.30.420.10">
    <property type="entry name" value="Ribonuclease H-like superfamily/Ribonuclease H"/>
    <property type="match status" value="1"/>
</dbReference>
<dbReference type="InterPro" id="IPR012337">
    <property type="entry name" value="RNaseH-like_sf"/>
</dbReference>
<evidence type="ECO:0000256" key="1">
    <source>
        <dbReference type="SAM" id="MobiDB-lite"/>
    </source>
</evidence>
<evidence type="ECO:0000313" key="4">
    <source>
        <dbReference type="Proteomes" id="UP001150907"/>
    </source>
</evidence>
<proteinExistence type="predicted"/>
<dbReference type="AlphaFoldDB" id="A0A9W8EH59"/>
<accession>A0A9W8EH59</accession>